<accession>A0A0K9HTH1</accession>
<gene>
    <name evidence="1" type="ORF">B4109_0738</name>
</gene>
<proteinExistence type="predicted"/>
<dbReference type="Pfam" id="PF26135">
    <property type="entry name" value="YuzI"/>
    <property type="match status" value="1"/>
</dbReference>
<dbReference type="AlphaFoldDB" id="A0A0K9HTH1"/>
<evidence type="ECO:0000313" key="1">
    <source>
        <dbReference type="EMBL" id="KYD18894.1"/>
    </source>
</evidence>
<comment type="caution">
    <text evidence="1">The sequence shown here is derived from an EMBL/GenBank/DDBJ whole genome shotgun (WGS) entry which is preliminary data.</text>
</comment>
<organism evidence="1 2">
    <name type="scientific">Geobacillus stearothermophilus</name>
    <name type="common">Bacillus stearothermophilus</name>
    <dbReference type="NCBI Taxonomy" id="1422"/>
    <lineage>
        <taxon>Bacteria</taxon>
        <taxon>Bacillati</taxon>
        <taxon>Bacillota</taxon>
        <taxon>Bacilli</taxon>
        <taxon>Bacillales</taxon>
        <taxon>Anoxybacillaceae</taxon>
        <taxon>Geobacillus</taxon>
    </lineage>
</organism>
<protein>
    <submittedName>
        <fullName evidence="1">Uncharacterized protein</fullName>
    </submittedName>
</protein>
<reference evidence="1 2" key="1">
    <citation type="submission" date="2016-01" db="EMBL/GenBank/DDBJ databases">
        <title>Draft Genome Sequences of Seven Thermophilic Sporeformers Isolated from Foods.</title>
        <authorList>
            <person name="Berendsen E.M."/>
            <person name="Wells-Bennik M.H."/>
            <person name="Krawcyk A.O."/>
            <person name="De Jong A."/>
            <person name="Holsappel S."/>
            <person name="Eijlander R.T."/>
            <person name="Kuipers O.P."/>
        </authorList>
    </citation>
    <scope>NUCLEOTIDE SEQUENCE [LARGE SCALE GENOMIC DNA]</scope>
    <source>
        <strain evidence="1 2">B4109</strain>
    </source>
</reference>
<dbReference type="PATRIC" id="fig|1422.14.peg.1625"/>
<dbReference type="Proteomes" id="UP000075424">
    <property type="component" value="Unassembled WGS sequence"/>
</dbReference>
<dbReference type="InterPro" id="IPR058887">
    <property type="entry name" value="YuzI-like"/>
</dbReference>
<dbReference type="RefSeq" id="WP_033015628.1">
    <property type="nucleotide sequence ID" value="NZ_CBCSGJ010000010.1"/>
</dbReference>
<dbReference type="EMBL" id="LQYV01000162">
    <property type="protein sequence ID" value="KYD18894.1"/>
    <property type="molecule type" value="Genomic_DNA"/>
</dbReference>
<dbReference type="GeneID" id="89612744"/>
<sequence length="68" mass="7831">MVRLFFYLVGFGFSVVGGMMVIAYLNIITPERGFYEYLSYISTRVECYLFPIGLLLMWGSLTFPSRSP</sequence>
<dbReference type="OrthoDB" id="2972455at2"/>
<name>A0A0K9HTH1_GEOSE</name>
<evidence type="ECO:0000313" key="2">
    <source>
        <dbReference type="Proteomes" id="UP000075424"/>
    </source>
</evidence>